<sequence>MAGKKVWVTWLPAGKEAPQPEGALKALTTVGLQVSGSLWIDDLEKMAWYDLGTTLQDPTQADLWLIAGRGEDFRSARYRYGLSLVTAMARDGRGTGFPILCLSLDTVPDAEAMPTLMRGLRFLSSADAGWAAKIAASFLKKGEGPTGDFRFSATGHPYIGQWFEVGPREGEWQGVMFGVSGEGKISHHLVGPKGQLPEKSVLEYATQGITAEVSGVEYTAWSVQNKLGQNDSYYIKVEGYPSKVMFGGHPGTDQAEVTILSLS</sequence>
<gene>
    <name evidence="1" type="ORF">MNODULE_16725</name>
</gene>
<comment type="caution">
    <text evidence="1">The sequence shown here is derived from an EMBL/GenBank/DDBJ whole genome shotgun (WGS) entry which is preliminary data.</text>
</comment>
<accession>A0A7X6DSF4</accession>
<protein>
    <submittedName>
        <fullName evidence="1">Uncharacterized protein</fullName>
    </submittedName>
</protein>
<evidence type="ECO:0000313" key="1">
    <source>
        <dbReference type="EMBL" id="NKE72397.1"/>
    </source>
</evidence>
<proteinExistence type="predicted"/>
<organism evidence="1 2">
    <name type="scientific">Candidatus Manganitrophus noduliformans</name>
    <dbReference type="NCBI Taxonomy" id="2606439"/>
    <lineage>
        <taxon>Bacteria</taxon>
        <taxon>Pseudomonadati</taxon>
        <taxon>Nitrospirota</taxon>
        <taxon>Nitrospiria</taxon>
        <taxon>Candidatus Troglogloeales</taxon>
        <taxon>Candidatus Manganitrophaceae</taxon>
        <taxon>Candidatus Manganitrophus</taxon>
    </lineage>
</organism>
<reference evidence="1 2" key="1">
    <citation type="journal article" date="2020" name="Nature">
        <title>Bacterial chemolithoautotrophy via manganese oxidation.</title>
        <authorList>
            <person name="Yu H."/>
            <person name="Leadbetter J.R."/>
        </authorList>
    </citation>
    <scope>NUCLEOTIDE SEQUENCE [LARGE SCALE GENOMIC DNA]</scope>
    <source>
        <strain evidence="1 2">Mn-1</strain>
    </source>
</reference>
<evidence type="ECO:0000313" key="2">
    <source>
        <dbReference type="Proteomes" id="UP000534783"/>
    </source>
</evidence>
<name>A0A7X6DSF4_9BACT</name>
<dbReference type="AlphaFoldDB" id="A0A7X6DSF4"/>
<dbReference type="EMBL" id="VTOW01000003">
    <property type="protein sequence ID" value="NKE72397.1"/>
    <property type="molecule type" value="Genomic_DNA"/>
</dbReference>
<keyword evidence="2" id="KW-1185">Reference proteome</keyword>
<dbReference type="Proteomes" id="UP000534783">
    <property type="component" value="Unassembled WGS sequence"/>
</dbReference>
<dbReference type="RefSeq" id="WP_168061986.1">
    <property type="nucleotide sequence ID" value="NZ_VTOW01000003.1"/>
</dbReference>